<sequence>MKQLVSIVAVVALAVIGTVGSSAPAMAADGRVTDIQVSVLADGTAPFSTNDGPGLDTAAKNGIVRTQDSIRYRVQASYDIPGDVTFASTLPQGMEWDATATAATVCSGGGSLSDGNRTLTCKRTTSNEGGLSESFELLAWVYSVGNGATVQPTVTSGTASGTADAVTVSAQPATELKTSLISYAHNTSLGGKLGLLAGQRFMLGATSADGDLRGFEAFGDTVTFQLRVPEASVVHSLAVGRGGGTLSYTQAGPGETVFVTLTNARTDFGSVINFTGFPKEFWGNVFLNVNLWIPYDPTLPTGQKTTVEMQVSGFDPDSLSGVSNFGDGVAPGQAAGYVCPSGTLLGAQLSCWRDTFDRTQTLVVGGTFGGVMGADRLYLFGDGHGYPQNEEKVLPGQAFRAFSGVMNASSALESASSPFGCAVWDSSLLRLNGDARGIYSNQVSNASIFHAGGNTALPAGSYRLEYSAVSFASDAERKAFDCGQAGDGAAGWTSDPAAVAGGAAAVGAIRILATGFNLKPGSAVGLDFSLARTTSAASLALPVNAGLPWFWQFGTAETALVKSTYSGTSYSLGGGYVQAVPALVRATTSWSAASVDPGALATVTVRPLVIGPVGAGINTVAKNTQARVSLNSVCAEPVLASLDALVAGGAVKSYTIVPGEPNDPINCAKGGTPANIVFQLGDVTAAGGTAGGTFHPTVAGHETLLSPLSFQVVNSVLTPSGSKHTVKTVMSSDSDTSRESWDGVTNQAGSAVLTDRTTEATLVVTGVASFAGGKSAATANNGYVAPGEVFSYTLSWANGTSNDVGRGTFVDVLPFDGDSRGTTGLGKTGLNVLEVQASMADEVMGKVAIEYTTDDRATVEAAVNRVGNENGNADISWKSGAIPTTATAVRFTTESLLRPGYSGTATISTSVDRLARNGKVINTMSGRTEPVDGDPNSVMSFRDASSVNLKSSASSLSGTVYRDLDFDGVLSPADIAWGKDLEITATSVGDAASTTTGTDSGFLYEVIAPGSYSFSAPGSGWDAVAPVDPVAVASGVDVTGQVVMMQERIAAPALVDDATSARVGSSVSVDVTANDTLAFPTAAGSVFTRDTVALGATVPTHGSVELTAPTDAQTQSTVTYTAHASWPTEYAGKGSYTDTFTYTWTNAAGVSETAEVSVLVYAALVATDDVGTMPDATRLFDVLGNDAGDAPAFSGAPTVASGDADVTVVGGSIQIAPTHSWADGEKTHDVVVSYQIEDAHGQTAQATLTVTVVRAPVVNGNRVDRIGQQGSAVFGPEVLHPEVLDAVELTVSPGAGAAEIDADTELVTFSANGAADGRYAFTVAFTDELGQRTEVVYTVAVQAVPRANDVTASTGLGLPVEVNTRVSTSGSIVSAEVIGAPAGAEVSVDAAGGVSFDPGEVPVGDYTFTVRYTDDLGQSGEATVTVRVSALAVTGETSALIPGGSSTDFAMTVVAESEVRATVTTRPDSGTVTVNDANVVTFDAGNAEDGTYTFTVQFADEDGNTVEADYTVRVQAPPVVSSPPSQKIPTGGSLGWETTISTSGTVTGAELSGLNNQLPAGTPVTVATDGSVHVDASGMQPGTYSFTVTFTDDLGQAGEATYNFTVQAPPLGEGHATTITDTETATFDPFGDSSGIGLQPLDASVIVQPASGSVGITDGTVTYTPVLGFVGDVWFSVTITDDLGQTVVLTYTVTVVPAELLPKVGETAGATDVANPSHPLSMTGGELGGLLALCATLLLVGALLIVRRKKHAVRPRVE</sequence>
<evidence type="ECO:0000313" key="3">
    <source>
        <dbReference type="EMBL" id="NIH54480.1"/>
    </source>
</evidence>
<evidence type="ECO:0000313" key="4">
    <source>
        <dbReference type="Proteomes" id="UP000541033"/>
    </source>
</evidence>
<dbReference type="RefSeq" id="WP_167150853.1">
    <property type="nucleotide sequence ID" value="NZ_JAAMOX010000002.1"/>
</dbReference>
<keyword evidence="4" id="KW-1185">Reference proteome</keyword>
<accession>A0A7X5R2I1</accession>
<keyword evidence="1" id="KW-1133">Transmembrane helix</keyword>
<feature type="chain" id="PRO_5031469787" description="LPXTG cell wall anchor domain-containing protein" evidence="2">
    <location>
        <begin position="28"/>
        <end position="1758"/>
    </location>
</feature>
<dbReference type="Proteomes" id="UP000541033">
    <property type="component" value="Unassembled WGS sequence"/>
</dbReference>
<gene>
    <name evidence="3" type="ORF">FHX76_002376</name>
</gene>
<name>A0A7X5R2I1_9MICO</name>
<keyword evidence="2" id="KW-0732">Signal</keyword>
<evidence type="ECO:0000256" key="2">
    <source>
        <dbReference type="SAM" id="SignalP"/>
    </source>
</evidence>
<feature type="transmembrane region" description="Helical" evidence="1">
    <location>
        <begin position="1727"/>
        <end position="1746"/>
    </location>
</feature>
<feature type="signal peptide" evidence="2">
    <location>
        <begin position="1"/>
        <end position="27"/>
    </location>
</feature>
<evidence type="ECO:0000256" key="1">
    <source>
        <dbReference type="SAM" id="Phobius"/>
    </source>
</evidence>
<protein>
    <recommendedName>
        <fullName evidence="5">LPXTG cell wall anchor domain-containing protein</fullName>
    </recommendedName>
</protein>
<organism evidence="3 4">
    <name type="scientific">Lysinibacter cavernae</name>
    <dbReference type="NCBI Taxonomy" id="1640652"/>
    <lineage>
        <taxon>Bacteria</taxon>
        <taxon>Bacillati</taxon>
        <taxon>Actinomycetota</taxon>
        <taxon>Actinomycetes</taxon>
        <taxon>Micrococcales</taxon>
        <taxon>Microbacteriaceae</taxon>
        <taxon>Lysinibacter</taxon>
    </lineage>
</organism>
<keyword evidence="1" id="KW-0472">Membrane</keyword>
<dbReference type="Gene3D" id="2.60.40.3440">
    <property type="match status" value="1"/>
</dbReference>
<evidence type="ECO:0008006" key="5">
    <source>
        <dbReference type="Google" id="ProtNLM"/>
    </source>
</evidence>
<proteinExistence type="predicted"/>
<comment type="caution">
    <text evidence="3">The sequence shown here is derived from an EMBL/GenBank/DDBJ whole genome shotgun (WGS) entry which is preliminary data.</text>
</comment>
<reference evidence="3 4" key="1">
    <citation type="submission" date="2020-02" db="EMBL/GenBank/DDBJ databases">
        <title>Sequencing the genomes of 1000 actinobacteria strains.</title>
        <authorList>
            <person name="Klenk H.-P."/>
        </authorList>
    </citation>
    <scope>NUCLEOTIDE SEQUENCE [LARGE SCALE GENOMIC DNA]</scope>
    <source>
        <strain evidence="3 4">DSM 27960</strain>
    </source>
</reference>
<dbReference type="EMBL" id="JAAMOX010000002">
    <property type="protein sequence ID" value="NIH54480.1"/>
    <property type="molecule type" value="Genomic_DNA"/>
</dbReference>
<dbReference type="Pfam" id="PF17963">
    <property type="entry name" value="Big_9"/>
    <property type="match status" value="2"/>
</dbReference>
<keyword evidence="1" id="KW-0812">Transmembrane</keyword>